<protein>
    <submittedName>
        <fullName evidence="2">Mitochondrial F1-F0 ATP synthase subunit F of fungi-domain-containing protein</fullName>
    </submittedName>
</protein>
<dbReference type="STRING" id="4999.A0A1Y1UBP3"/>
<dbReference type="AlphaFoldDB" id="A0A1Y1UBP3"/>
<evidence type="ECO:0000313" key="3">
    <source>
        <dbReference type="Proteomes" id="UP000193218"/>
    </source>
</evidence>
<dbReference type="InParanoid" id="A0A1Y1UBP3"/>
<keyword evidence="3" id="KW-1185">Reference proteome</keyword>
<dbReference type="OrthoDB" id="5561579at2759"/>
<accession>A0A1Y1UBP3</accession>
<keyword evidence="1" id="KW-1133">Transmembrane helix</keyword>
<dbReference type="EMBL" id="NBSH01000011">
    <property type="protein sequence ID" value="ORX35463.1"/>
    <property type="molecule type" value="Genomic_DNA"/>
</dbReference>
<dbReference type="PANTHER" id="PTHR28161:SF1">
    <property type="entry name" value="ATP SYNTHASE SUBUNIT F, MITOCHONDRIAL"/>
    <property type="match status" value="1"/>
</dbReference>
<dbReference type="GeneID" id="33558386"/>
<name>A0A1Y1UBP3_9TREE</name>
<evidence type="ECO:0000256" key="1">
    <source>
        <dbReference type="SAM" id="Phobius"/>
    </source>
</evidence>
<dbReference type="Pfam" id="PF10791">
    <property type="entry name" value="F1F0-ATPsyn_F"/>
    <property type="match status" value="1"/>
</dbReference>
<keyword evidence="1" id="KW-0812">Transmembrane</keyword>
<feature type="transmembrane region" description="Helical" evidence="1">
    <location>
        <begin position="68"/>
        <end position="87"/>
    </location>
</feature>
<keyword evidence="1" id="KW-0472">Membrane</keyword>
<dbReference type="RefSeq" id="XP_021869653.1">
    <property type="nucleotide sequence ID" value="XM_022016577.1"/>
</dbReference>
<comment type="caution">
    <text evidence="2">The sequence shown here is derived from an EMBL/GenBank/DDBJ whole genome shotgun (WGS) entry which is preliminary data.</text>
</comment>
<dbReference type="PANTHER" id="PTHR28161">
    <property type="entry name" value="ATP SYNTHASE SUBUNIT F, MITOCHONDRIAL"/>
    <property type="match status" value="1"/>
</dbReference>
<dbReference type="FunCoup" id="A0A1Y1UBP3">
    <property type="interactions" value="52"/>
</dbReference>
<dbReference type="InterPro" id="IPR019727">
    <property type="entry name" value="ATP_synth_F0_fsu_mt_fun"/>
</dbReference>
<sequence length="97" mass="10472">MHASVARRSLGALIPPKIATPGAVSSGSTSARTANVVEFYSRLPKGSASASYNNSIKNKYFNQARGTALGYTVVGMFVMGYSISYYLHLRHHKTGHH</sequence>
<dbReference type="Proteomes" id="UP000193218">
    <property type="component" value="Unassembled WGS sequence"/>
</dbReference>
<proteinExistence type="predicted"/>
<dbReference type="GO" id="GO:0046933">
    <property type="term" value="F:proton-transporting ATP synthase activity, rotational mechanism"/>
    <property type="evidence" value="ECO:0007669"/>
    <property type="project" value="TreeGrafter"/>
</dbReference>
<evidence type="ECO:0000313" key="2">
    <source>
        <dbReference type="EMBL" id="ORX35463.1"/>
    </source>
</evidence>
<reference evidence="2 3" key="1">
    <citation type="submission" date="2017-03" db="EMBL/GenBank/DDBJ databases">
        <title>Widespread Adenine N6-methylation of Active Genes in Fungi.</title>
        <authorList>
            <consortium name="DOE Joint Genome Institute"/>
            <person name="Mondo S.J."/>
            <person name="Dannebaum R.O."/>
            <person name="Kuo R.C."/>
            <person name="Louie K.B."/>
            <person name="Bewick A.J."/>
            <person name="Labutti K."/>
            <person name="Haridas S."/>
            <person name="Kuo A."/>
            <person name="Salamov A."/>
            <person name="Ahrendt S.R."/>
            <person name="Lau R."/>
            <person name="Bowen B.P."/>
            <person name="Lipzen A."/>
            <person name="Sullivan W."/>
            <person name="Andreopoulos W.B."/>
            <person name="Clum A."/>
            <person name="Lindquist E."/>
            <person name="Daum C."/>
            <person name="Northen T.R."/>
            <person name="Ramamoorthy G."/>
            <person name="Schmitz R.J."/>
            <person name="Gryganskyi A."/>
            <person name="Culley D."/>
            <person name="Magnuson J."/>
            <person name="James T.Y."/>
            <person name="O'Malley M.A."/>
            <person name="Stajich J.E."/>
            <person name="Spatafora J.W."/>
            <person name="Visel A."/>
            <person name="Grigoriev I.V."/>
        </authorList>
    </citation>
    <scope>NUCLEOTIDE SEQUENCE [LARGE SCALE GENOMIC DNA]</scope>
    <source>
        <strain evidence="2 3">NRRL Y-17943</strain>
    </source>
</reference>
<organism evidence="2 3">
    <name type="scientific">Kockovaella imperatae</name>
    <dbReference type="NCBI Taxonomy" id="4999"/>
    <lineage>
        <taxon>Eukaryota</taxon>
        <taxon>Fungi</taxon>
        <taxon>Dikarya</taxon>
        <taxon>Basidiomycota</taxon>
        <taxon>Agaricomycotina</taxon>
        <taxon>Tremellomycetes</taxon>
        <taxon>Tremellales</taxon>
        <taxon>Cuniculitremaceae</taxon>
        <taxon>Kockovaella</taxon>
    </lineage>
</organism>
<gene>
    <name evidence="2" type="ORF">BD324DRAFT_632949</name>
</gene>